<keyword evidence="1" id="KW-0472">Membrane</keyword>
<sequence>MNHEKLKAFMTLSALSATCGIVIILFSGSIGTVIADSWLAAQGGADTFIYEFKMKSNTTNFLVIGSIFLGVGLASVFFTYYQVLRMKG</sequence>
<keyword evidence="1" id="KW-1133">Transmembrane helix</keyword>
<dbReference type="EMBL" id="QWEH01000005">
    <property type="protein sequence ID" value="RHW32639.1"/>
    <property type="molecule type" value="Genomic_DNA"/>
</dbReference>
<protein>
    <submittedName>
        <fullName evidence="2">Uncharacterized protein</fullName>
    </submittedName>
</protein>
<dbReference type="OrthoDB" id="2429151at2"/>
<accession>A0A417YIG1</accession>
<feature type="transmembrane region" description="Helical" evidence="1">
    <location>
        <begin position="61"/>
        <end position="81"/>
    </location>
</feature>
<evidence type="ECO:0000313" key="3">
    <source>
        <dbReference type="Proteomes" id="UP000285456"/>
    </source>
</evidence>
<feature type="transmembrane region" description="Helical" evidence="1">
    <location>
        <begin position="12"/>
        <end position="41"/>
    </location>
</feature>
<keyword evidence="3" id="KW-1185">Reference proteome</keyword>
<proteinExistence type="predicted"/>
<comment type="caution">
    <text evidence="2">The sequence shown here is derived from an EMBL/GenBank/DDBJ whole genome shotgun (WGS) entry which is preliminary data.</text>
</comment>
<organism evidence="2 3">
    <name type="scientific">Oceanobacillus profundus</name>
    <dbReference type="NCBI Taxonomy" id="372463"/>
    <lineage>
        <taxon>Bacteria</taxon>
        <taxon>Bacillati</taxon>
        <taxon>Bacillota</taxon>
        <taxon>Bacilli</taxon>
        <taxon>Bacillales</taxon>
        <taxon>Bacillaceae</taxon>
        <taxon>Oceanobacillus</taxon>
    </lineage>
</organism>
<reference evidence="2 3" key="1">
    <citation type="journal article" date="2007" name="Int. J. Syst. Evol. Microbiol.">
        <title>Oceanobacillus profundus sp. nov., isolated from a deep-sea sediment core.</title>
        <authorList>
            <person name="Kim Y.G."/>
            <person name="Choi D.H."/>
            <person name="Hyun S."/>
            <person name="Cho B.C."/>
        </authorList>
    </citation>
    <scope>NUCLEOTIDE SEQUENCE [LARGE SCALE GENOMIC DNA]</scope>
    <source>
        <strain evidence="2 3">DSM 18246</strain>
    </source>
</reference>
<dbReference type="Proteomes" id="UP000285456">
    <property type="component" value="Unassembled WGS sequence"/>
</dbReference>
<keyword evidence="1" id="KW-0812">Transmembrane</keyword>
<name>A0A417YIG1_9BACI</name>
<dbReference type="AlphaFoldDB" id="A0A417YIG1"/>
<dbReference type="RefSeq" id="WP_095312049.1">
    <property type="nucleotide sequence ID" value="NZ_JAMAWL010000017.1"/>
</dbReference>
<evidence type="ECO:0000313" key="2">
    <source>
        <dbReference type="EMBL" id="RHW32639.1"/>
    </source>
</evidence>
<gene>
    <name evidence="2" type="ORF">D1B32_09940</name>
</gene>
<evidence type="ECO:0000256" key="1">
    <source>
        <dbReference type="SAM" id="Phobius"/>
    </source>
</evidence>